<organism evidence="1 2">
    <name type="scientific">Suillus fuscotomentosus</name>
    <dbReference type="NCBI Taxonomy" id="1912939"/>
    <lineage>
        <taxon>Eukaryota</taxon>
        <taxon>Fungi</taxon>
        <taxon>Dikarya</taxon>
        <taxon>Basidiomycota</taxon>
        <taxon>Agaricomycotina</taxon>
        <taxon>Agaricomycetes</taxon>
        <taxon>Agaricomycetidae</taxon>
        <taxon>Boletales</taxon>
        <taxon>Suillineae</taxon>
        <taxon>Suillaceae</taxon>
        <taxon>Suillus</taxon>
    </lineage>
</organism>
<evidence type="ECO:0000313" key="1">
    <source>
        <dbReference type="EMBL" id="KAG1901305.1"/>
    </source>
</evidence>
<accession>A0AAD4HKS3</accession>
<comment type="caution">
    <text evidence="1">The sequence shown here is derived from an EMBL/GenBank/DDBJ whole genome shotgun (WGS) entry which is preliminary data.</text>
</comment>
<name>A0AAD4HKS3_9AGAM</name>
<dbReference type="AlphaFoldDB" id="A0AAD4HKS3"/>
<dbReference type="GeneID" id="64661168"/>
<dbReference type="RefSeq" id="XP_041226880.1">
    <property type="nucleotide sequence ID" value="XM_041366870.1"/>
</dbReference>
<sequence>MTPNILRTFFLSTPTPTITQRFCTAGGWCLRRCHFTSLYDYSPSSCFSLTASPSRLYCWDDATFPSHCITKPFVLLGCYLSCRLYRDDATFSLTASPSRLYCWDDATFPSHCITKPFVLLGCYLSPSLLHQAVCTAGTTLPFPLTASPSHLYCWDATFLPHCFTKPFVLLGRHYLSPSLLHQAVYTAGTTLPFPLTASPSRLYCWDATFPAVCTGTTLLSPSLLHQAVCTARTTLLSPSLLHQAVCTARTTATSSLTASPSQFVLLGRRYLSPSLLHQAVCTAGTLSFVFTAQ</sequence>
<dbReference type="EMBL" id="JABBWK010000022">
    <property type="protein sequence ID" value="KAG1901305.1"/>
    <property type="molecule type" value="Genomic_DNA"/>
</dbReference>
<protein>
    <submittedName>
        <fullName evidence="1">Uncharacterized protein</fullName>
    </submittedName>
</protein>
<proteinExistence type="predicted"/>
<keyword evidence="2" id="KW-1185">Reference proteome</keyword>
<gene>
    <name evidence="1" type="ORF">F5891DRAFT_1187580</name>
</gene>
<evidence type="ECO:0000313" key="2">
    <source>
        <dbReference type="Proteomes" id="UP001195769"/>
    </source>
</evidence>
<dbReference type="Proteomes" id="UP001195769">
    <property type="component" value="Unassembled WGS sequence"/>
</dbReference>
<reference evidence="1" key="1">
    <citation type="journal article" date="2020" name="New Phytol.">
        <title>Comparative genomics reveals dynamic genome evolution in host specialist ectomycorrhizal fungi.</title>
        <authorList>
            <person name="Lofgren L.A."/>
            <person name="Nguyen N.H."/>
            <person name="Vilgalys R."/>
            <person name="Ruytinx J."/>
            <person name="Liao H.L."/>
            <person name="Branco S."/>
            <person name="Kuo A."/>
            <person name="LaButti K."/>
            <person name="Lipzen A."/>
            <person name="Andreopoulos W."/>
            <person name="Pangilinan J."/>
            <person name="Riley R."/>
            <person name="Hundley H."/>
            <person name="Na H."/>
            <person name="Barry K."/>
            <person name="Grigoriev I.V."/>
            <person name="Stajich J.E."/>
            <person name="Kennedy P.G."/>
        </authorList>
    </citation>
    <scope>NUCLEOTIDE SEQUENCE</scope>
    <source>
        <strain evidence="1">FC203</strain>
    </source>
</reference>